<gene>
    <name evidence="2" type="ORF">FA13DRAFT_1636271</name>
</gene>
<dbReference type="EMBL" id="QPFP01000049">
    <property type="protein sequence ID" value="TEB26337.1"/>
    <property type="molecule type" value="Genomic_DNA"/>
</dbReference>
<dbReference type="Pfam" id="PF14214">
    <property type="entry name" value="Helitron_like_N"/>
    <property type="match status" value="1"/>
</dbReference>
<comment type="caution">
    <text evidence="2">The sequence shown here is derived from an EMBL/GenBank/DDBJ whole genome shotgun (WGS) entry which is preliminary data.</text>
</comment>
<evidence type="ECO:0000313" key="2">
    <source>
        <dbReference type="EMBL" id="TEB26337.1"/>
    </source>
</evidence>
<evidence type="ECO:0000259" key="1">
    <source>
        <dbReference type="Pfam" id="PF14214"/>
    </source>
</evidence>
<dbReference type="Proteomes" id="UP000298030">
    <property type="component" value="Unassembled WGS sequence"/>
</dbReference>
<feature type="domain" description="Helitron helicase-like" evidence="1">
    <location>
        <begin position="4"/>
        <end position="44"/>
    </location>
</feature>
<organism evidence="2 3">
    <name type="scientific">Coprinellus micaceus</name>
    <name type="common">Glistening ink-cap mushroom</name>
    <name type="synonym">Coprinus micaceus</name>
    <dbReference type="NCBI Taxonomy" id="71717"/>
    <lineage>
        <taxon>Eukaryota</taxon>
        <taxon>Fungi</taxon>
        <taxon>Dikarya</taxon>
        <taxon>Basidiomycota</taxon>
        <taxon>Agaricomycotina</taxon>
        <taxon>Agaricomycetes</taxon>
        <taxon>Agaricomycetidae</taxon>
        <taxon>Agaricales</taxon>
        <taxon>Agaricineae</taxon>
        <taxon>Psathyrellaceae</taxon>
        <taxon>Coprinellus</taxon>
    </lineage>
</organism>
<dbReference type="AlphaFoldDB" id="A0A4Y7SWV3"/>
<accession>A0A4Y7SWV3</accession>
<dbReference type="STRING" id="71717.A0A4Y7SWV3"/>
<evidence type="ECO:0000313" key="3">
    <source>
        <dbReference type="Proteomes" id="UP000298030"/>
    </source>
</evidence>
<dbReference type="InterPro" id="IPR025476">
    <property type="entry name" value="Helitron_helicase-like"/>
</dbReference>
<dbReference type="OrthoDB" id="10007484at2759"/>
<protein>
    <recommendedName>
        <fullName evidence="1">Helitron helicase-like domain-containing protein</fullName>
    </recommendedName>
</protein>
<keyword evidence="3" id="KW-1185">Reference proteome</keyword>
<name>A0A4Y7SWV3_COPMI</name>
<reference evidence="2 3" key="1">
    <citation type="journal article" date="2019" name="Nat. Ecol. Evol.">
        <title>Megaphylogeny resolves global patterns of mushroom evolution.</title>
        <authorList>
            <person name="Varga T."/>
            <person name="Krizsan K."/>
            <person name="Foldi C."/>
            <person name="Dima B."/>
            <person name="Sanchez-Garcia M."/>
            <person name="Sanchez-Ramirez S."/>
            <person name="Szollosi G.J."/>
            <person name="Szarkandi J.G."/>
            <person name="Papp V."/>
            <person name="Albert L."/>
            <person name="Andreopoulos W."/>
            <person name="Angelini C."/>
            <person name="Antonin V."/>
            <person name="Barry K.W."/>
            <person name="Bougher N.L."/>
            <person name="Buchanan P."/>
            <person name="Buyck B."/>
            <person name="Bense V."/>
            <person name="Catcheside P."/>
            <person name="Chovatia M."/>
            <person name="Cooper J."/>
            <person name="Damon W."/>
            <person name="Desjardin D."/>
            <person name="Finy P."/>
            <person name="Geml J."/>
            <person name="Haridas S."/>
            <person name="Hughes K."/>
            <person name="Justo A."/>
            <person name="Karasinski D."/>
            <person name="Kautmanova I."/>
            <person name="Kiss B."/>
            <person name="Kocsube S."/>
            <person name="Kotiranta H."/>
            <person name="LaButti K.M."/>
            <person name="Lechner B.E."/>
            <person name="Liimatainen K."/>
            <person name="Lipzen A."/>
            <person name="Lukacs Z."/>
            <person name="Mihaltcheva S."/>
            <person name="Morgado L.N."/>
            <person name="Niskanen T."/>
            <person name="Noordeloos M.E."/>
            <person name="Ohm R.A."/>
            <person name="Ortiz-Santana B."/>
            <person name="Ovrebo C."/>
            <person name="Racz N."/>
            <person name="Riley R."/>
            <person name="Savchenko A."/>
            <person name="Shiryaev A."/>
            <person name="Soop K."/>
            <person name="Spirin V."/>
            <person name="Szebenyi C."/>
            <person name="Tomsovsky M."/>
            <person name="Tulloss R.E."/>
            <person name="Uehling J."/>
            <person name="Grigoriev I.V."/>
            <person name="Vagvolgyi C."/>
            <person name="Papp T."/>
            <person name="Martin F.M."/>
            <person name="Miettinen O."/>
            <person name="Hibbett D.S."/>
            <person name="Nagy L.G."/>
        </authorList>
    </citation>
    <scope>NUCLEOTIDE SEQUENCE [LARGE SCALE GENOMIC DNA]</scope>
    <source>
        <strain evidence="2 3">FP101781</strain>
    </source>
</reference>
<proteinExistence type="predicted"/>
<sequence length="310" mass="35039">VITSFIRIILRYGSEDEGIFGHCDSYYRTVEMQGRGSLHCHMLIWLRGHLPPESLASALKTSAEYRTRLVQWLKSIVSSGFKGSRSCFNGMPDTMRKDIGPNPCHPTTVPGPMISTTEKGEFSKEMNEYLDELLLRFNWHYHTGTCWKHLRAKDPRTPANCRFGMDGSAPPNTEIDPGIISLSRLHPRMTHYNPIKNQNRNWTMPLWHTVSVITFLMKCNTDVKFVGSGDDAKAFIYYVTDYITKAPLFLHAGLTALAYAITQGEAGVLSGNGEIETRRAMTIAVNSMLSHQEISHPQVAYCYSLECVLW</sequence>
<feature type="non-terminal residue" evidence="2">
    <location>
        <position position="1"/>
    </location>
</feature>